<keyword evidence="2" id="KW-0012">Acyltransferase</keyword>
<accession>A0ABT2YH52</accession>
<dbReference type="PANTHER" id="PTHR43877:SF5">
    <property type="entry name" value="BLL8307 PROTEIN"/>
    <property type="match status" value="1"/>
</dbReference>
<dbReference type="Gene3D" id="3.40.630.30">
    <property type="match status" value="1"/>
</dbReference>
<dbReference type="InterPro" id="IPR016181">
    <property type="entry name" value="Acyl_CoA_acyltransferase"/>
</dbReference>
<dbReference type="PROSITE" id="PS51186">
    <property type="entry name" value="GNAT"/>
    <property type="match status" value="1"/>
</dbReference>
<dbReference type="CDD" id="cd04301">
    <property type="entry name" value="NAT_SF"/>
    <property type="match status" value="1"/>
</dbReference>
<dbReference type="RefSeq" id="WP_263571965.1">
    <property type="nucleotide sequence ID" value="NZ_JAJIRN010000006.1"/>
</dbReference>
<evidence type="ECO:0000313" key="5">
    <source>
        <dbReference type="Proteomes" id="UP001209701"/>
    </source>
</evidence>
<evidence type="ECO:0000259" key="3">
    <source>
        <dbReference type="PROSITE" id="PS51186"/>
    </source>
</evidence>
<name>A0ABT2YH52_9BURK</name>
<feature type="domain" description="N-acetyltransferase" evidence="3">
    <location>
        <begin position="10"/>
        <end position="163"/>
    </location>
</feature>
<keyword evidence="5" id="KW-1185">Reference proteome</keyword>
<comment type="caution">
    <text evidence="4">The sequence shown here is derived from an EMBL/GenBank/DDBJ whole genome shotgun (WGS) entry which is preliminary data.</text>
</comment>
<dbReference type="Proteomes" id="UP001209701">
    <property type="component" value="Unassembled WGS sequence"/>
</dbReference>
<gene>
    <name evidence="4" type="ORF">LNV07_14960</name>
</gene>
<dbReference type="InterPro" id="IPR050832">
    <property type="entry name" value="Bact_Acetyltransf"/>
</dbReference>
<protein>
    <submittedName>
        <fullName evidence="4">GNAT family N-acetyltransferase</fullName>
    </submittedName>
</protein>
<evidence type="ECO:0000256" key="2">
    <source>
        <dbReference type="ARBA" id="ARBA00023315"/>
    </source>
</evidence>
<sequence length="163" mass="17873">MSTLAPELLVRLDDLSDPRIAVFLEEHMQDMRAASPPESVHALDLAALRQPGISFWSAWLVDEAGVEALAGTAAIKRLDDSHAELKSMRTAAALRGRGLARAMLIHVLSQARLQGFSRLSLETGPQPFFAPARGLYQREGFLQCAPFGSYAEDPYSCFMSIEL</sequence>
<organism evidence="4 5">
    <name type="scientific">Roseateles oligotrophus</name>
    <dbReference type="NCBI Taxonomy" id="1769250"/>
    <lineage>
        <taxon>Bacteria</taxon>
        <taxon>Pseudomonadati</taxon>
        <taxon>Pseudomonadota</taxon>
        <taxon>Betaproteobacteria</taxon>
        <taxon>Burkholderiales</taxon>
        <taxon>Sphaerotilaceae</taxon>
        <taxon>Roseateles</taxon>
    </lineage>
</organism>
<keyword evidence="1" id="KW-0808">Transferase</keyword>
<reference evidence="4 5" key="1">
    <citation type="submission" date="2021-11" db="EMBL/GenBank/DDBJ databases">
        <authorList>
            <person name="Liang Q."/>
            <person name="Mou H."/>
            <person name="Liu Z."/>
        </authorList>
    </citation>
    <scope>NUCLEOTIDE SEQUENCE [LARGE SCALE GENOMIC DNA]</scope>
    <source>
        <strain evidence="4 5">CHU3</strain>
    </source>
</reference>
<dbReference type="PANTHER" id="PTHR43877">
    <property type="entry name" value="AMINOALKYLPHOSPHONATE N-ACETYLTRANSFERASE-RELATED-RELATED"/>
    <property type="match status" value="1"/>
</dbReference>
<proteinExistence type="predicted"/>
<dbReference type="Pfam" id="PF00583">
    <property type="entry name" value="Acetyltransf_1"/>
    <property type="match status" value="1"/>
</dbReference>
<dbReference type="SUPFAM" id="SSF55729">
    <property type="entry name" value="Acyl-CoA N-acyltransferases (Nat)"/>
    <property type="match status" value="1"/>
</dbReference>
<evidence type="ECO:0000313" key="4">
    <source>
        <dbReference type="EMBL" id="MCV2369380.1"/>
    </source>
</evidence>
<evidence type="ECO:0000256" key="1">
    <source>
        <dbReference type="ARBA" id="ARBA00022679"/>
    </source>
</evidence>
<dbReference type="EMBL" id="JAJIRN010000006">
    <property type="protein sequence ID" value="MCV2369380.1"/>
    <property type="molecule type" value="Genomic_DNA"/>
</dbReference>
<dbReference type="InterPro" id="IPR000182">
    <property type="entry name" value="GNAT_dom"/>
</dbReference>